<protein>
    <submittedName>
        <fullName evidence="1">Uncharacterized protein</fullName>
    </submittedName>
</protein>
<sequence>MKVHNKSKEIITVEYADRELPEMNNVGHTIAGYKAIMPDSTKDIVKSGRDDAWHDYIDRGPSKKLFVYIFSVKEISQHQDNVVGDVVIDGKYLKRFEYTEQELISRNWVIDYEQEK</sequence>
<organism evidence="1 2">
    <name type="scientific">Mucilaginibacter pankratovii</name>
    <dbReference type="NCBI Taxonomy" id="2772110"/>
    <lineage>
        <taxon>Bacteria</taxon>
        <taxon>Pseudomonadati</taxon>
        <taxon>Bacteroidota</taxon>
        <taxon>Sphingobacteriia</taxon>
        <taxon>Sphingobacteriales</taxon>
        <taxon>Sphingobacteriaceae</taxon>
        <taxon>Mucilaginibacter</taxon>
    </lineage>
</organism>
<dbReference type="Proteomes" id="UP000606600">
    <property type="component" value="Unassembled WGS sequence"/>
</dbReference>
<keyword evidence="2" id="KW-1185">Reference proteome</keyword>
<evidence type="ECO:0000313" key="2">
    <source>
        <dbReference type="Proteomes" id="UP000606600"/>
    </source>
</evidence>
<proteinExistence type="predicted"/>
<name>A0ABR7WWJ4_9SPHI</name>
<gene>
    <name evidence="1" type="ORF">IDJ77_17640</name>
</gene>
<accession>A0ABR7WWJ4</accession>
<evidence type="ECO:0000313" key="1">
    <source>
        <dbReference type="EMBL" id="MBD1365642.1"/>
    </source>
</evidence>
<dbReference type="EMBL" id="JACWMY010000009">
    <property type="protein sequence ID" value="MBD1365642.1"/>
    <property type="molecule type" value="Genomic_DNA"/>
</dbReference>
<dbReference type="RefSeq" id="WP_191190304.1">
    <property type="nucleotide sequence ID" value="NZ_JACWMY010000009.1"/>
</dbReference>
<reference evidence="1 2" key="1">
    <citation type="submission" date="2020-09" db="EMBL/GenBank/DDBJ databases">
        <title>Novel species of Mucilaginibacter isolated from a glacier on the Tibetan Plateau.</title>
        <authorList>
            <person name="Liu Q."/>
            <person name="Xin Y.-H."/>
        </authorList>
    </citation>
    <scope>NUCLEOTIDE SEQUENCE [LARGE SCALE GENOMIC DNA]</scope>
    <source>
        <strain evidence="1 2">ZT4R22</strain>
    </source>
</reference>
<comment type="caution">
    <text evidence="1">The sequence shown here is derived from an EMBL/GenBank/DDBJ whole genome shotgun (WGS) entry which is preliminary data.</text>
</comment>